<dbReference type="EMBL" id="MU858064">
    <property type="protein sequence ID" value="KAK4216833.1"/>
    <property type="molecule type" value="Genomic_DNA"/>
</dbReference>
<organism evidence="2 3">
    <name type="scientific">Rhypophila decipiens</name>
    <dbReference type="NCBI Taxonomy" id="261697"/>
    <lineage>
        <taxon>Eukaryota</taxon>
        <taxon>Fungi</taxon>
        <taxon>Dikarya</taxon>
        <taxon>Ascomycota</taxon>
        <taxon>Pezizomycotina</taxon>
        <taxon>Sordariomycetes</taxon>
        <taxon>Sordariomycetidae</taxon>
        <taxon>Sordariales</taxon>
        <taxon>Naviculisporaceae</taxon>
        <taxon>Rhypophila</taxon>
    </lineage>
</organism>
<feature type="compositionally biased region" description="Basic and acidic residues" evidence="1">
    <location>
        <begin position="39"/>
        <end position="50"/>
    </location>
</feature>
<dbReference type="AlphaFoldDB" id="A0AAN7BAH4"/>
<comment type="caution">
    <text evidence="2">The sequence shown here is derived from an EMBL/GenBank/DDBJ whole genome shotgun (WGS) entry which is preliminary data.</text>
</comment>
<feature type="compositionally biased region" description="Basic and acidic residues" evidence="1">
    <location>
        <begin position="7"/>
        <end position="18"/>
    </location>
</feature>
<evidence type="ECO:0000313" key="2">
    <source>
        <dbReference type="EMBL" id="KAK4216833.1"/>
    </source>
</evidence>
<proteinExistence type="predicted"/>
<accession>A0AAN7BAH4</accession>
<dbReference type="Proteomes" id="UP001301769">
    <property type="component" value="Unassembled WGS sequence"/>
</dbReference>
<protein>
    <submittedName>
        <fullName evidence="2">Uncharacterized protein</fullName>
    </submittedName>
</protein>
<evidence type="ECO:0000256" key="1">
    <source>
        <dbReference type="SAM" id="MobiDB-lite"/>
    </source>
</evidence>
<keyword evidence="3" id="KW-1185">Reference proteome</keyword>
<reference evidence="2" key="1">
    <citation type="journal article" date="2023" name="Mol. Phylogenet. Evol.">
        <title>Genome-scale phylogeny and comparative genomics of the fungal order Sordariales.</title>
        <authorList>
            <person name="Hensen N."/>
            <person name="Bonometti L."/>
            <person name="Westerberg I."/>
            <person name="Brannstrom I.O."/>
            <person name="Guillou S."/>
            <person name="Cros-Aarteil S."/>
            <person name="Calhoun S."/>
            <person name="Haridas S."/>
            <person name="Kuo A."/>
            <person name="Mondo S."/>
            <person name="Pangilinan J."/>
            <person name="Riley R."/>
            <person name="LaButti K."/>
            <person name="Andreopoulos B."/>
            <person name="Lipzen A."/>
            <person name="Chen C."/>
            <person name="Yan M."/>
            <person name="Daum C."/>
            <person name="Ng V."/>
            <person name="Clum A."/>
            <person name="Steindorff A."/>
            <person name="Ohm R.A."/>
            <person name="Martin F."/>
            <person name="Silar P."/>
            <person name="Natvig D.O."/>
            <person name="Lalanne C."/>
            <person name="Gautier V."/>
            <person name="Ament-Velasquez S.L."/>
            <person name="Kruys A."/>
            <person name="Hutchinson M.I."/>
            <person name="Powell A.J."/>
            <person name="Barry K."/>
            <person name="Miller A.N."/>
            <person name="Grigoriev I.V."/>
            <person name="Debuchy R."/>
            <person name="Gladieux P."/>
            <person name="Hiltunen Thoren M."/>
            <person name="Johannesson H."/>
        </authorList>
    </citation>
    <scope>NUCLEOTIDE SEQUENCE</scope>
    <source>
        <strain evidence="2">PSN293</strain>
    </source>
</reference>
<reference evidence="2" key="2">
    <citation type="submission" date="2023-05" db="EMBL/GenBank/DDBJ databases">
        <authorList>
            <consortium name="Lawrence Berkeley National Laboratory"/>
            <person name="Steindorff A."/>
            <person name="Hensen N."/>
            <person name="Bonometti L."/>
            <person name="Westerberg I."/>
            <person name="Brannstrom I.O."/>
            <person name="Guillou S."/>
            <person name="Cros-Aarteil S."/>
            <person name="Calhoun S."/>
            <person name="Haridas S."/>
            <person name="Kuo A."/>
            <person name="Mondo S."/>
            <person name="Pangilinan J."/>
            <person name="Riley R."/>
            <person name="Labutti K."/>
            <person name="Andreopoulos B."/>
            <person name="Lipzen A."/>
            <person name="Chen C."/>
            <person name="Yanf M."/>
            <person name="Daum C."/>
            <person name="Ng V."/>
            <person name="Clum A."/>
            <person name="Ohm R."/>
            <person name="Martin F."/>
            <person name="Silar P."/>
            <person name="Natvig D."/>
            <person name="Lalanne C."/>
            <person name="Gautier V."/>
            <person name="Ament-Velasquez S.L."/>
            <person name="Kruys A."/>
            <person name="Hutchinson M.I."/>
            <person name="Powell A.J."/>
            <person name="Barry K."/>
            <person name="Miller A.N."/>
            <person name="Grigoriev I.V."/>
            <person name="Debuchy R."/>
            <person name="Gladieux P."/>
            <person name="Thoren M.H."/>
            <person name="Johannesson H."/>
        </authorList>
    </citation>
    <scope>NUCLEOTIDE SEQUENCE</scope>
    <source>
        <strain evidence="2">PSN293</strain>
    </source>
</reference>
<evidence type="ECO:0000313" key="3">
    <source>
        <dbReference type="Proteomes" id="UP001301769"/>
    </source>
</evidence>
<name>A0AAN7BAH4_9PEZI</name>
<sequence>MAARKRPAAESDNHEDLGASRPSKFQRTRKLNCVPGHAHAHEPGERERRPGTWQSLPVEIVLRIVASLAPGSYGLRDLPDKPLLGGFQHAPDWKEHTARRAALAAVCRVSKSLRDMALPLLYENVTLLHLANLSRLYQTLVRFPERGRYIKQLTFTLFDQQVTINQVPALFATTGNDFVAPRFKSGNQLTLYDRGLDHIRSKVMESLSSVTPERQDITCALVLQILALTPNISHLKLAAFSAWLAAYKRRDLPRDILLVFLLGTESASILEESREVLRKWFPPAIFGLDQQKFGKAPVFPPPSLKEVNFLHFRVNHSINMVTNRVSLFKPWACLELRRITQNWETVLDLQIPRDQEGYLRPSWMLKTMAASELGQFFFMRKYLAEIGRLNEDLFPNHRKIDSGDEGLDTRKCRNLDFALEMTETLEPTDLMIHSQDMSLDLQTFARMGQTTPPVCTQMERLRLHDHDTHLDAQATQFAARLDFAWDSPGSRTFQRIVQRHCHNLTVLDLALRLKKDMRRSTLLDFDPGQFQNIEVLRLPTEILWGPVRTVMEMLCVDEDDISGRKPLQVVVGLDGSPVLDANGNPIPLPNVWDRQTKAINRIPPNCKSICIRDWFAEYEPIIIDWNPLDLLRSVEGRTGHRRPGELRQEMETAVLNNTFLHNPEAVSFLNSTARSTRSFDKVVAHVHRHHQNETRFYYPSTKGDACWDPNPVCVAEEVDSFVERFIWALCSGLIAMCVPRKTGPTGDEEPGPDDDQATVFPTITQLRPNLKKISFVYTLHSQLEDRGDDWHAHNADLKWRTWYHGLKGGSPRDYCSPRDSSSSQDYSSSQDSGYLCLKKKIKEGSGIDFEVWEGDEGIVPKAPIWPAHITDEAVGHVTAGFSNLSLEDLEESGDPMDID</sequence>
<gene>
    <name evidence="2" type="ORF">QBC37DRAFT_397191</name>
</gene>
<feature type="region of interest" description="Disordered" evidence="1">
    <location>
        <begin position="1"/>
        <end position="50"/>
    </location>
</feature>